<dbReference type="InterPro" id="IPR000792">
    <property type="entry name" value="Tscrpt_reg_LuxR_C"/>
</dbReference>
<evidence type="ECO:0000256" key="2">
    <source>
        <dbReference type="ARBA" id="ARBA00022840"/>
    </source>
</evidence>
<feature type="domain" description="HTH luxR-type" evidence="3">
    <location>
        <begin position="886"/>
        <end position="951"/>
    </location>
</feature>
<comment type="caution">
    <text evidence="4">The sequence shown here is derived from an EMBL/GenBank/DDBJ whole genome shotgun (WGS) entry which is preliminary data.</text>
</comment>
<evidence type="ECO:0000259" key="3">
    <source>
        <dbReference type="PROSITE" id="PS50043"/>
    </source>
</evidence>
<dbReference type="InterPro" id="IPR016032">
    <property type="entry name" value="Sig_transdc_resp-reg_C-effctor"/>
</dbReference>
<sequence length="951" mass="101351">MTGEINPPLVGRRDVLDGLETLLDDAGDGAFAFVGLAGDPGAGKTRLLDELAAEAARRRLPVLSGRATEFEEMPFGAVLDALDDRLETVAKELPDRLGASAAGILATIFPALSVTATADVNAIASATGRYHLYRAVRRLLEELAAPDGLVLILDDVHWADEATVELLDHLARHPPRGRLLVSVAYRPAQSSPRLAALMEIATRIPVDPLSEAEVGELLGPKVNRARRRALYEASGGNPFYLDALARMGTSDGTLDGTGEPAEIGELPPAVRAALGMELSGLSATALLVAQAAAVAADEFEPAFVAVTAETSEDRTLQAINELVARDIVRPAASGRFRFRHPLVRHAAYESAAAGWRHAVHARIADRLADLRAPARARAPHVERSARIGDQAAIATLVEAARSVAAQAPATAAHWLEEALRLVPETPDMRLALLLELARAQAVSGRISEGKDTARELLRLLPPDDFPRRARAARLCGIMERQLDRPHEARALLLDELRRIPDTQAPAAVELRVRLVTESLMRSDFRAAQAVLDLMPESADGWEPSLVLAVAAVRPMPAYAAGLIDDAARYATKAADLMAVAPDDHLADWLDTDIWLGWLELMMGRYADALQHFGRFLTVARDTGQSSMLPHIMAGQAQTLTILGRLEEAAAAAEEAAEVARLLRSNESLGFAMTQQCLAASWSGDHEAAVRLGEELAGLRLGRGEWWAAMARYARGMALIHTGRLDEGAEELIAACGDFDDPQLDPGTLMACCETLADVDAARGRPQDATGWADRADVLARSGLETNGGFAMLARAHALTASAPDVAAEQAQAAAAILDKGGMRIHAGRARLRAGIAYTAAGERAQARAELGAAAETFTACGARTLHAQAVQAQRRVGVRVPGATRRAGGPHGLSPREFEVATLVAEGCTNQQIAERLFLSIRTVETHMSHIFAKLGVSSRVGIVSALNQNP</sequence>
<dbReference type="Pfam" id="PF13191">
    <property type="entry name" value="AAA_16"/>
    <property type="match status" value="1"/>
</dbReference>
<dbReference type="CDD" id="cd06170">
    <property type="entry name" value="LuxR_C_like"/>
    <property type="match status" value="1"/>
</dbReference>
<dbReference type="InterPro" id="IPR011990">
    <property type="entry name" value="TPR-like_helical_dom_sf"/>
</dbReference>
<evidence type="ECO:0000313" key="5">
    <source>
        <dbReference type="Proteomes" id="UP001501822"/>
    </source>
</evidence>
<dbReference type="InterPro" id="IPR036388">
    <property type="entry name" value="WH-like_DNA-bd_sf"/>
</dbReference>
<dbReference type="InterPro" id="IPR027417">
    <property type="entry name" value="P-loop_NTPase"/>
</dbReference>
<dbReference type="SUPFAM" id="SSF46894">
    <property type="entry name" value="C-terminal effector domain of the bipartite response regulators"/>
    <property type="match status" value="1"/>
</dbReference>
<keyword evidence="1" id="KW-0547">Nucleotide-binding</keyword>
<evidence type="ECO:0000313" key="4">
    <source>
        <dbReference type="EMBL" id="GAA0328896.1"/>
    </source>
</evidence>
<dbReference type="Pfam" id="PF00196">
    <property type="entry name" value="GerE"/>
    <property type="match status" value="1"/>
</dbReference>
<dbReference type="SUPFAM" id="SSF52540">
    <property type="entry name" value="P-loop containing nucleoside triphosphate hydrolases"/>
    <property type="match status" value="1"/>
</dbReference>
<dbReference type="RefSeq" id="WP_252811462.1">
    <property type="nucleotide sequence ID" value="NZ_BAAABM010000014.1"/>
</dbReference>
<dbReference type="PROSITE" id="PS50043">
    <property type="entry name" value="HTH_LUXR_2"/>
    <property type="match status" value="1"/>
</dbReference>
<dbReference type="Gene3D" id="1.10.10.10">
    <property type="entry name" value="Winged helix-like DNA-binding domain superfamily/Winged helix DNA-binding domain"/>
    <property type="match status" value="1"/>
</dbReference>
<organism evidence="4 5">
    <name type="scientific">Actinoallomurus spadix</name>
    <dbReference type="NCBI Taxonomy" id="79912"/>
    <lineage>
        <taxon>Bacteria</taxon>
        <taxon>Bacillati</taxon>
        <taxon>Actinomycetota</taxon>
        <taxon>Actinomycetes</taxon>
        <taxon>Streptosporangiales</taxon>
        <taxon>Thermomonosporaceae</taxon>
        <taxon>Actinoallomurus</taxon>
    </lineage>
</organism>
<dbReference type="Gene3D" id="3.40.50.300">
    <property type="entry name" value="P-loop containing nucleotide triphosphate hydrolases"/>
    <property type="match status" value="1"/>
</dbReference>
<gene>
    <name evidence="4" type="ORF">GCM10010151_18440</name>
</gene>
<dbReference type="SUPFAM" id="SSF48452">
    <property type="entry name" value="TPR-like"/>
    <property type="match status" value="2"/>
</dbReference>
<dbReference type="EMBL" id="BAAABM010000014">
    <property type="protein sequence ID" value="GAA0328896.1"/>
    <property type="molecule type" value="Genomic_DNA"/>
</dbReference>
<dbReference type="Gene3D" id="1.25.40.10">
    <property type="entry name" value="Tetratricopeptide repeat domain"/>
    <property type="match status" value="1"/>
</dbReference>
<protein>
    <recommendedName>
        <fullName evidence="3">HTH luxR-type domain-containing protein</fullName>
    </recommendedName>
</protein>
<keyword evidence="2" id="KW-0067">ATP-binding</keyword>
<proteinExistence type="predicted"/>
<accession>A0ABN0W8I5</accession>
<dbReference type="PRINTS" id="PR00038">
    <property type="entry name" value="HTHLUXR"/>
</dbReference>
<name>A0ABN0W8I5_9ACTN</name>
<dbReference type="PROSITE" id="PS00622">
    <property type="entry name" value="HTH_LUXR_1"/>
    <property type="match status" value="1"/>
</dbReference>
<evidence type="ECO:0000256" key="1">
    <source>
        <dbReference type="ARBA" id="ARBA00022741"/>
    </source>
</evidence>
<keyword evidence="5" id="KW-1185">Reference proteome</keyword>
<reference evidence="4 5" key="1">
    <citation type="journal article" date="2019" name="Int. J. Syst. Evol. Microbiol.">
        <title>The Global Catalogue of Microorganisms (GCM) 10K type strain sequencing project: providing services to taxonomists for standard genome sequencing and annotation.</title>
        <authorList>
            <consortium name="The Broad Institute Genomics Platform"/>
            <consortium name="The Broad Institute Genome Sequencing Center for Infectious Disease"/>
            <person name="Wu L."/>
            <person name="Ma J."/>
        </authorList>
    </citation>
    <scope>NUCLEOTIDE SEQUENCE [LARGE SCALE GENOMIC DNA]</scope>
    <source>
        <strain evidence="4 5">JCM 3146</strain>
    </source>
</reference>
<dbReference type="PANTHER" id="PTHR16305">
    <property type="entry name" value="TESTICULAR SOLUBLE ADENYLYL CYCLASE"/>
    <property type="match status" value="1"/>
</dbReference>
<dbReference type="SMART" id="SM00421">
    <property type="entry name" value="HTH_LUXR"/>
    <property type="match status" value="1"/>
</dbReference>
<dbReference type="InterPro" id="IPR041664">
    <property type="entry name" value="AAA_16"/>
</dbReference>
<dbReference type="PANTHER" id="PTHR16305:SF35">
    <property type="entry name" value="TRANSCRIPTIONAL ACTIVATOR DOMAIN"/>
    <property type="match status" value="1"/>
</dbReference>
<dbReference type="Proteomes" id="UP001501822">
    <property type="component" value="Unassembled WGS sequence"/>
</dbReference>